<name>A0ABU0IBD9_9HYPH</name>
<evidence type="ECO:0000313" key="4">
    <source>
        <dbReference type="EMBL" id="MDQ0454569.1"/>
    </source>
</evidence>
<accession>A0ABU0IBD9</accession>
<comment type="caution">
    <text evidence="4">The sequence shown here is derived from an EMBL/GenBank/DDBJ whole genome shotgun (WGS) entry which is preliminary data.</text>
</comment>
<reference evidence="4 5" key="1">
    <citation type="submission" date="2023-07" db="EMBL/GenBank/DDBJ databases">
        <title>Genomic Encyclopedia of Type Strains, Phase IV (KMG-IV): sequencing the most valuable type-strain genomes for metagenomic binning, comparative biology and taxonomic classification.</title>
        <authorList>
            <person name="Goeker M."/>
        </authorList>
    </citation>
    <scope>NUCLEOTIDE SEQUENCE [LARGE SCALE GENOMIC DNA]</scope>
    <source>
        <strain evidence="4 5">DSM 100301</strain>
    </source>
</reference>
<organism evidence="4 5">
    <name type="scientific">Rhizobium paknamense</name>
    <dbReference type="NCBI Taxonomy" id="1206817"/>
    <lineage>
        <taxon>Bacteria</taxon>
        <taxon>Pseudomonadati</taxon>
        <taxon>Pseudomonadota</taxon>
        <taxon>Alphaproteobacteria</taxon>
        <taxon>Hyphomicrobiales</taxon>
        <taxon>Rhizobiaceae</taxon>
        <taxon>Rhizobium/Agrobacterium group</taxon>
        <taxon>Rhizobium</taxon>
    </lineage>
</organism>
<evidence type="ECO:0000259" key="2">
    <source>
        <dbReference type="PROSITE" id="PS50883"/>
    </source>
</evidence>
<feature type="domain" description="EAL" evidence="2">
    <location>
        <begin position="245"/>
        <end position="498"/>
    </location>
</feature>
<gene>
    <name evidence="4" type="ORF">QO005_000896</name>
</gene>
<sequence length="505" mass="55600">MTDDDKQARIERLTRRLERERRARQEAEALLEERARELYLANTELAHLASALEKRVEERTQELVMERERAMALAQQDQLTGIANRRSFTSFLSAACRKAWAHNGRVSVFLLDVDDFKRINDVSGHEAGDAALTEVARRLTPFSGTGQVARLGGDEFALLRHDLKDDAADAKLAAQLVECLKVPFVFGSRTLDISASLGHACLPDQANSSAELLRHADMALFASKKLGRGAATAFSDELRDEAEERRILELELVLALDRGEILPWYQPIVESISGQAKGVEVLARWHHPLRGVVLPSLFLPLAEDRRLLGPLFTQILQRACTELGPLIKAGRLSYVSVNVSPSQFRSGGLSALIQVVLEQTGFPPHALVVEITEDMIMADMSRAARELDELARLGVRVALDDFGTGYSNIASLSRLPINWLKLDRSLIASISNGHVEQAIVRAVLDMARALKIDVVAEGIETAAQAAWLTKAGCMRHQGFYYGRPAPLAVLQSSLADEPPARTGKA</sequence>
<proteinExistence type="predicted"/>
<dbReference type="PANTHER" id="PTHR44757">
    <property type="entry name" value="DIGUANYLATE CYCLASE DGCP"/>
    <property type="match status" value="1"/>
</dbReference>
<dbReference type="Proteomes" id="UP001235269">
    <property type="component" value="Unassembled WGS sequence"/>
</dbReference>
<dbReference type="Pfam" id="PF00563">
    <property type="entry name" value="EAL"/>
    <property type="match status" value="1"/>
</dbReference>
<dbReference type="EMBL" id="JAUSWH010000002">
    <property type="protein sequence ID" value="MDQ0454569.1"/>
    <property type="molecule type" value="Genomic_DNA"/>
</dbReference>
<dbReference type="CDD" id="cd01948">
    <property type="entry name" value="EAL"/>
    <property type="match status" value="1"/>
</dbReference>
<keyword evidence="5" id="KW-1185">Reference proteome</keyword>
<dbReference type="PANTHER" id="PTHR44757:SF2">
    <property type="entry name" value="BIOFILM ARCHITECTURE MAINTENANCE PROTEIN MBAA"/>
    <property type="match status" value="1"/>
</dbReference>
<evidence type="ECO:0000259" key="3">
    <source>
        <dbReference type="PROSITE" id="PS50887"/>
    </source>
</evidence>
<dbReference type="InterPro" id="IPR001633">
    <property type="entry name" value="EAL_dom"/>
</dbReference>
<dbReference type="CDD" id="cd01949">
    <property type="entry name" value="GGDEF"/>
    <property type="match status" value="1"/>
</dbReference>
<dbReference type="SMART" id="SM00267">
    <property type="entry name" value="GGDEF"/>
    <property type="match status" value="1"/>
</dbReference>
<feature type="coiled-coil region" evidence="1">
    <location>
        <begin position="3"/>
        <end position="69"/>
    </location>
</feature>
<dbReference type="PROSITE" id="PS50883">
    <property type="entry name" value="EAL"/>
    <property type="match status" value="1"/>
</dbReference>
<dbReference type="SUPFAM" id="SSF141868">
    <property type="entry name" value="EAL domain-like"/>
    <property type="match status" value="1"/>
</dbReference>
<keyword evidence="1" id="KW-0175">Coiled coil</keyword>
<dbReference type="InterPro" id="IPR029787">
    <property type="entry name" value="Nucleotide_cyclase"/>
</dbReference>
<dbReference type="InterPro" id="IPR035919">
    <property type="entry name" value="EAL_sf"/>
</dbReference>
<protein>
    <submittedName>
        <fullName evidence="4">Diguanylate cyclase (GGDEF)-like protein</fullName>
    </submittedName>
</protein>
<dbReference type="InterPro" id="IPR000160">
    <property type="entry name" value="GGDEF_dom"/>
</dbReference>
<evidence type="ECO:0000313" key="5">
    <source>
        <dbReference type="Proteomes" id="UP001235269"/>
    </source>
</evidence>
<dbReference type="NCBIfam" id="TIGR00254">
    <property type="entry name" value="GGDEF"/>
    <property type="match status" value="1"/>
</dbReference>
<dbReference type="SUPFAM" id="SSF55073">
    <property type="entry name" value="Nucleotide cyclase"/>
    <property type="match status" value="1"/>
</dbReference>
<dbReference type="RefSeq" id="WP_307156777.1">
    <property type="nucleotide sequence ID" value="NZ_JAUSWH010000002.1"/>
</dbReference>
<dbReference type="Gene3D" id="3.20.20.450">
    <property type="entry name" value="EAL domain"/>
    <property type="match status" value="1"/>
</dbReference>
<dbReference type="SMART" id="SM00052">
    <property type="entry name" value="EAL"/>
    <property type="match status" value="1"/>
</dbReference>
<dbReference type="Gene3D" id="3.30.70.270">
    <property type="match status" value="1"/>
</dbReference>
<dbReference type="InterPro" id="IPR043128">
    <property type="entry name" value="Rev_trsase/Diguanyl_cyclase"/>
</dbReference>
<dbReference type="PROSITE" id="PS50887">
    <property type="entry name" value="GGDEF"/>
    <property type="match status" value="1"/>
</dbReference>
<evidence type="ECO:0000256" key="1">
    <source>
        <dbReference type="SAM" id="Coils"/>
    </source>
</evidence>
<dbReference type="Pfam" id="PF00990">
    <property type="entry name" value="GGDEF"/>
    <property type="match status" value="1"/>
</dbReference>
<feature type="domain" description="GGDEF" evidence="3">
    <location>
        <begin position="104"/>
        <end position="236"/>
    </location>
</feature>
<dbReference type="InterPro" id="IPR052155">
    <property type="entry name" value="Biofilm_reg_signaling"/>
</dbReference>